<evidence type="ECO:0000259" key="4">
    <source>
        <dbReference type="Pfam" id="PF03328"/>
    </source>
</evidence>
<organism evidence="5 6">
    <name type="scientific">Burkholderia lata (strain ATCC 17760 / DSM 23089 / LMG 22485 / NCIMB 9086 / R18194 / 383)</name>
    <dbReference type="NCBI Taxonomy" id="482957"/>
    <lineage>
        <taxon>Bacteria</taxon>
        <taxon>Pseudomonadati</taxon>
        <taxon>Pseudomonadota</taxon>
        <taxon>Betaproteobacteria</taxon>
        <taxon>Burkholderiales</taxon>
        <taxon>Burkholderiaceae</taxon>
        <taxon>Burkholderia</taxon>
        <taxon>Burkholderia cepacia complex</taxon>
    </lineage>
</organism>
<dbReference type="Gene3D" id="3.20.20.60">
    <property type="entry name" value="Phosphoenolpyruvate-binding domains"/>
    <property type="match status" value="1"/>
</dbReference>
<dbReference type="GO" id="GO:0016832">
    <property type="term" value="F:aldehyde-lyase activity"/>
    <property type="evidence" value="ECO:0007669"/>
    <property type="project" value="TreeGrafter"/>
</dbReference>
<dbReference type="PANTHER" id="PTHR30502:SF0">
    <property type="entry name" value="PHOSPHOENOLPYRUVATE CARBOXYLASE FAMILY PROTEIN"/>
    <property type="match status" value="1"/>
</dbReference>
<keyword evidence="3" id="KW-0456">Lyase</keyword>
<name>A0A6P2V2J2_BURL3</name>
<evidence type="ECO:0000313" key="6">
    <source>
        <dbReference type="Proteomes" id="UP000494110"/>
    </source>
</evidence>
<proteinExistence type="inferred from homology"/>
<evidence type="ECO:0000256" key="3">
    <source>
        <dbReference type="ARBA" id="ARBA00023239"/>
    </source>
</evidence>
<dbReference type="SUPFAM" id="SSF51621">
    <property type="entry name" value="Phosphoenolpyruvate/pyruvate domain"/>
    <property type="match status" value="1"/>
</dbReference>
<feature type="domain" description="HpcH/HpaI aldolase/citrate lyase" evidence="4">
    <location>
        <begin position="21"/>
        <end position="241"/>
    </location>
</feature>
<dbReference type="RefSeq" id="WP_302478691.1">
    <property type="nucleotide sequence ID" value="NZ_CABVQN010000003.1"/>
</dbReference>
<keyword evidence="2" id="KW-0479">Metal-binding</keyword>
<dbReference type="GO" id="GO:0005737">
    <property type="term" value="C:cytoplasm"/>
    <property type="evidence" value="ECO:0007669"/>
    <property type="project" value="TreeGrafter"/>
</dbReference>
<gene>
    <name evidence="5" type="ORF">BLA39750_00971</name>
</gene>
<comment type="similarity">
    <text evidence="1">Belongs to the HpcH/HpaI aldolase family.</text>
</comment>
<dbReference type="EMBL" id="CABVQN010000003">
    <property type="protein sequence ID" value="VWC77376.1"/>
    <property type="molecule type" value="Genomic_DNA"/>
</dbReference>
<dbReference type="InterPro" id="IPR015813">
    <property type="entry name" value="Pyrv/PenolPyrv_kinase-like_dom"/>
</dbReference>
<dbReference type="InterPro" id="IPR005000">
    <property type="entry name" value="Aldolase/citrate-lyase_domain"/>
</dbReference>
<dbReference type="Proteomes" id="UP000494110">
    <property type="component" value="Unassembled WGS sequence"/>
</dbReference>
<dbReference type="PANTHER" id="PTHR30502">
    <property type="entry name" value="2-KETO-3-DEOXY-L-RHAMNONATE ALDOLASE"/>
    <property type="match status" value="1"/>
</dbReference>
<evidence type="ECO:0000256" key="1">
    <source>
        <dbReference type="ARBA" id="ARBA00005568"/>
    </source>
</evidence>
<evidence type="ECO:0000313" key="5">
    <source>
        <dbReference type="EMBL" id="VWC77376.1"/>
    </source>
</evidence>
<dbReference type="GO" id="GO:0046872">
    <property type="term" value="F:metal ion binding"/>
    <property type="evidence" value="ECO:0007669"/>
    <property type="project" value="UniProtKB-KW"/>
</dbReference>
<dbReference type="InterPro" id="IPR040442">
    <property type="entry name" value="Pyrv_kinase-like_dom_sf"/>
</dbReference>
<protein>
    <submittedName>
        <fullName evidence="5">2-dehydro-3-deoxyglucarate aldolase</fullName>
    </submittedName>
</protein>
<evidence type="ECO:0000256" key="2">
    <source>
        <dbReference type="ARBA" id="ARBA00022723"/>
    </source>
</evidence>
<dbReference type="InterPro" id="IPR050251">
    <property type="entry name" value="HpcH-HpaI_aldolase"/>
</dbReference>
<sequence>MRNHAKERLRRGESIVAFGLTSASVGVAQVLAGSGVDMLMIDMEHSCVDLASVQALLAADLGPGCTSIVRVPAHLPSIIKPVLDAGAMGLTFPMINDATELAESIALSMYPPKGKRAVGPHTAPARWGITHAQYLREANDALLFNALIETEHALNNIESIVKVVGVNVITIGLGDLAASLGKPGEADHPLVQEAVAHIEAVVRTSSVALGGVAGSREEIADKMSRGYRLIVLGFDVSVLARAATDLVKFCRP</sequence>
<dbReference type="Pfam" id="PF03328">
    <property type="entry name" value="HpcH_HpaI"/>
    <property type="match status" value="1"/>
</dbReference>
<dbReference type="AlphaFoldDB" id="A0A6P2V2J2"/>
<accession>A0A6P2V2J2</accession>
<reference evidence="5 6" key="1">
    <citation type="submission" date="2019-09" db="EMBL/GenBank/DDBJ databases">
        <authorList>
            <person name="Depoorter E."/>
        </authorList>
    </citation>
    <scope>NUCLEOTIDE SEQUENCE [LARGE SCALE GENOMIC DNA]</scope>
    <source>
        <strain evidence="5">R-39750</strain>
    </source>
</reference>